<evidence type="ECO:0000313" key="3">
    <source>
        <dbReference type="Proteomes" id="UP001171751"/>
    </source>
</evidence>
<protein>
    <submittedName>
        <fullName evidence="2">DUF948 domain-containing protein</fullName>
    </submittedName>
</protein>
<keyword evidence="3" id="KW-1185">Reference proteome</keyword>
<sequence>MTGGEIAAIIAAVAFAILAFTLVYVLIKVASVVEDLNETVDEANHTLKTITKDADHLLIEVEGLLNKSNVTLDDVNGKMGMLNPLFKAVGELGVTVSDLNQSSRNLTSSLTSFTNRTNVRK</sequence>
<name>A0AA43RK89_9LACT</name>
<dbReference type="PANTHER" id="PTHR40070:SF1">
    <property type="entry name" value="UPF0478 PROTEIN YTXG"/>
    <property type="match status" value="1"/>
</dbReference>
<reference evidence="2" key="1">
    <citation type="submission" date="2023-07" db="EMBL/GenBank/DDBJ databases">
        <title>Between Cages and Wild: Unraveling the Impact of Captivity on Animal Microbiomes and Antimicrobial Resistance.</title>
        <authorList>
            <person name="Schmartz G.P."/>
            <person name="Rehner J."/>
            <person name="Schuff M.J."/>
            <person name="Becker S.L."/>
            <person name="Kravczyk M."/>
            <person name="Gurevich A."/>
            <person name="Francke R."/>
            <person name="Mueller R."/>
            <person name="Keller V."/>
            <person name="Keller A."/>
        </authorList>
    </citation>
    <scope>NUCLEOTIDE SEQUENCE</scope>
    <source>
        <strain evidence="2">S39M_St_73</strain>
    </source>
</reference>
<keyword evidence="1" id="KW-0472">Membrane</keyword>
<dbReference type="EMBL" id="JAUNQW010000004">
    <property type="protein sequence ID" value="MDO5457020.1"/>
    <property type="molecule type" value="Genomic_DNA"/>
</dbReference>
<keyword evidence="1" id="KW-1133">Transmembrane helix</keyword>
<organism evidence="2 3">
    <name type="scientific">Atopococcus tabaci</name>
    <dbReference type="NCBI Taxonomy" id="269774"/>
    <lineage>
        <taxon>Bacteria</taxon>
        <taxon>Bacillati</taxon>
        <taxon>Bacillota</taxon>
        <taxon>Bacilli</taxon>
        <taxon>Lactobacillales</taxon>
        <taxon>Carnobacteriaceae</taxon>
        <taxon>Atopococcus</taxon>
    </lineage>
</organism>
<evidence type="ECO:0000313" key="2">
    <source>
        <dbReference type="EMBL" id="MDO5457020.1"/>
    </source>
</evidence>
<comment type="caution">
    <text evidence="2">The sequence shown here is derived from an EMBL/GenBank/DDBJ whole genome shotgun (WGS) entry which is preliminary data.</text>
</comment>
<gene>
    <name evidence="2" type="ORF">Q4F26_01615</name>
</gene>
<dbReference type="AlphaFoldDB" id="A0AA43RK89"/>
<dbReference type="InterPro" id="IPR009293">
    <property type="entry name" value="UPF0478"/>
</dbReference>
<dbReference type="PANTHER" id="PTHR40070">
    <property type="entry name" value="UPF0478 PROTEIN YTXG"/>
    <property type="match status" value="1"/>
</dbReference>
<dbReference type="Pfam" id="PF06103">
    <property type="entry name" value="DUF948"/>
    <property type="match status" value="1"/>
</dbReference>
<feature type="transmembrane region" description="Helical" evidence="1">
    <location>
        <begin position="6"/>
        <end position="27"/>
    </location>
</feature>
<keyword evidence="1" id="KW-0812">Transmembrane</keyword>
<evidence type="ECO:0000256" key="1">
    <source>
        <dbReference type="SAM" id="Phobius"/>
    </source>
</evidence>
<accession>A0AA43RK89</accession>
<proteinExistence type="predicted"/>
<dbReference type="Proteomes" id="UP001171751">
    <property type="component" value="Unassembled WGS sequence"/>
</dbReference>